<comment type="function">
    <text evidence="8">Ferredoxins are iron-sulfur proteins that transfer electrons in a wide variety of metabolic reactions.</text>
</comment>
<keyword evidence="7" id="KW-0003">3Fe-4S</keyword>
<proteinExistence type="predicted"/>
<evidence type="ECO:0000256" key="5">
    <source>
        <dbReference type="ARBA" id="ARBA00023004"/>
    </source>
</evidence>
<keyword evidence="11" id="KW-1185">Reference proteome</keyword>
<comment type="caution">
    <text evidence="10">The sequence shown here is derived from an EMBL/GenBank/DDBJ whole genome shotgun (WGS) entry which is preliminary data.</text>
</comment>
<evidence type="ECO:0000256" key="8">
    <source>
        <dbReference type="RuleBase" id="RU368020"/>
    </source>
</evidence>
<dbReference type="PRINTS" id="PR00352">
    <property type="entry name" value="3FE4SFRDOXIN"/>
</dbReference>
<keyword evidence="2 8" id="KW-0813">Transport</keyword>
<keyword evidence="4 8" id="KW-0249">Electron transport</keyword>
<dbReference type="GO" id="GO:0005506">
    <property type="term" value="F:iron ion binding"/>
    <property type="evidence" value="ECO:0007669"/>
    <property type="project" value="UniProtKB-UniRule"/>
</dbReference>
<dbReference type="InterPro" id="IPR017896">
    <property type="entry name" value="4Fe4S_Fe-S-bd"/>
</dbReference>
<gene>
    <name evidence="10" type="ORF">Asi03nite_06690</name>
</gene>
<accession>A0A919N246</accession>
<dbReference type="Gene3D" id="3.30.70.20">
    <property type="match status" value="1"/>
</dbReference>
<dbReference type="AlphaFoldDB" id="A0A919N246"/>
<evidence type="ECO:0000313" key="10">
    <source>
        <dbReference type="EMBL" id="GIF03131.1"/>
    </source>
</evidence>
<dbReference type="EMBL" id="BOMW01000006">
    <property type="protein sequence ID" value="GIF03131.1"/>
    <property type="molecule type" value="Genomic_DNA"/>
</dbReference>
<dbReference type="GO" id="GO:0009055">
    <property type="term" value="F:electron transfer activity"/>
    <property type="evidence" value="ECO:0007669"/>
    <property type="project" value="UniProtKB-UniRule"/>
</dbReference>
<name>A0A919N246_9ACTN</name>
<evidence type="ECO:0000313" key="11">
    <source>
        <dbReference type="Proteomes" id="UP000629619"/>
    </source>
</evidence>
<evidence type="ECO:0000256" key="4">
    <source>
        <dbReference type="ARBA" id="ARBA00022982"/>
    </source>
</evidence>
<dbReference type="PANTHER" id="PTHR36923:SF3">
    <property type="entry name" value="FERREDOXIN"/>
    <property type="match status" value="1"/>
</dbReference>
<dbReference type="InterPro" id="IPR001080">
    <property type="entry name" value="3Fe4S_ferredoxin"/>
</dbReference>
<dbReference type="SUPFAM" id="SSF54862">
    <property type="entry name" value="4Fe-4S ferredoxins"/>
    <property type="match status" value="1"/>
</dbReference>
<evidence type="ECO:0000259" key="9">
    <source>
        <dbReference type="PROSITE" id="PS51379"/>
    </source>
</evidence>
<evidence type="ECO:0000256" key="1">
    <source>
        <dbReference type="ARBA" id="ARBA00001927"/>
    </source>
</evidence>
<dbReference type="GO" id="GO:0051538">
    <property type="term" value="F:3 iron, 4 sulfur cluster binding"/>
    <property type="evidence" value="ECO:0007669"/>
    <property type="project" value="UniProtKB-KW"/>
</dbReference>
<keyword evidence="6 8" id="KW-0411">Iron-sulfur</keyword>
<dbReference type="Pfam" id="PF13370">
    <property type="entry name" value="Fer4_13"/>
    <property type="match status" value="1"/>
</dbReference>
<dbReference type="InterPro" id="IPR051269">
    <property type="entry name" value="Fe-S_cluster_ET"/>
</dbReference>
<feature type="domain" description="4Fe-4S ferredoxin-type" evidence="9">
    <location>
        <begin position="8"/>
        <end position="36"/>
    </location>
</feature>
<evidence type="ECO:0000256" key="2">
    <source>
        <dbReference type="ARBA" id="ARBA00022448"/>
    </source>
</evidence>
<dbReference type="PANTHER" id="PTHR36923">
    <property type="entry name" value="FERREDOXIN"/>
    <property type="match status" value="1"/>
</dbReference>
<sequence>MREGSRLVRIEIDSERCIGSGQCAMTVPEVFDQDDLAGKVVLLDDRPDAAFDDPVHEAASRCPVGAIRAY</sequence>
<evidence type="ECO:0000256" key="3">
    <source>
        <dbReference type="ARBA" id="ARBA00022723"/>
    </source>
</evidence>
<dbReference type="PROSITE" id="PS51379">
    <property type="entry name" value="4FE4S_FER_2"/>
    <property type="match status" value="1"/>
</dbReference>
<evidence type="ECO:0000256" key="7">
    <source>
        <dbReference type="ARBA" id="ARBA00023291"/>
    </source>
</evidence>
<evidence type="ECO:0000256" key="6">
    <source>
        <dbReference type="ARBA" id="ARBA00023014"/>
    </source>
</evidence>
<keyword evidence="5 8" id="KW-0408">Iron</keyword>
<reference evidence="10" key="1">
    <citation type="submission" date="2021-01" db="EMBL/GenBank/DDBJ databases">
        <title>Whole genome shotgun sequence of Actinoplanes siamensis NBRC 109076.</title>
        <authorList>
            <person name="Komaki H."/>
            <person name="Tamura T."/>
        </authorList>
    </citation>
    <scope>NUCLEOTIDE SEQUENCE</scope>
    <source>
        <strain evidence="10">NBRC 109076</strain>
    </source>
</reference>
<organism evidence="10 11">
    <name type="scientific">Actinoplanes siamensis</name>
    <dbReference type="NCBI Taxonomy" id="1223317"/>
    <lineage>
        <taxon>Bacteria</taxon>
        <taxon>Bacillati</taxon>
        <taxon>Actinomycetota</taxon>
        <taxon>Actinomycetes</taxon>
        <taxon>Micromonosporales</taxon>
        <taxon>Micromonosporaceae</taxon>
        <taxon>Actinoplanes</taxon>
    </lineage>
</organism>
<protein>
    <recommendedName>
        <fullName evidence="8">Ferredoxin</fullName>
    </recommendedName>
</protein>
<comment type="cofactor">
    <cofactor evidence="1">
        <name>[3Fe-4S] cluster</name>
        <dbReference type="ChEBI" id="CHEBI:21137"/>
    </cofactor>
</comment>
<keyword evidence="3 8" id="KW-0479">Metal-binding</keyword>
<dbReference type="Proteomes" id="UP000629619">
    <property type="component" value="Unassembled WGS sequence"/>
</dbReference>